<dbReference type="EMBL" id="JADIMR010000099">
    <property type="protein sequence ID" value="MBO8447402.1"/>
    <property type="molecule type" value="Genomic_DNA"/>
</dbReference>
<protein>
    <submittedName>
        <fullName evidence="2">Uncharacterized protein</fullName>
    </submittedName>
</protein>
<dbReference type="AlphaFoldDB" id="A0A9D9EGC0"/>
<feature type="coiled-coil region" evidence="1">
    <location>
        <begin position="6"/>
        <end position="47"/>
    </location>
</feature>
<gene>
    <name evidence="2" type="ORF">IAC32_06630</name>
</gene>
<reference evidence="2" key="1">
    <citation type="submission" date="2020-10" db="EMBL/GenBank/DDBJ databases">
        <authorList>
            <person name="Gilroy R."/>
        </authorList>
    </citation>
    <scope>NUCLEOTIDE SEQUENCE</scope>
    <source>
        <strain evidence="2">D3-1215</strain>
    </source>
</reference>
<sequence length="82" mass="9289">MLISKLEEIGQINETLQEDKKRLEKQLQKAHAELVELQGKYDNLQLAQANIHLSKGDTKAAKRKMTEIIKQIDDCIAALSSE</sequence>
<keyword evidence="1" id="KW-0175">Coiled coil</keyword>
<dbReference type="Proteomes" id="UP000823637">
    <property type="component" value="Unassembled WGS sequence"/>
</dbReference>
<organism evidence="2 3">
    <name type="scientific">Candidatus Enterocola intestinipullorum</name>
    <dbReference type="NCBI Taxonomy" id="2840783"/>
    <lineage>
        <taxon>Bacteria</taxon>
        <taxon>Pseudomonadati</taxon>
        <taxon>Bacteroidota</taxon>
        <taxon>Bacteroidia</taxon>
        <taxon>Bacteroidales</taxon>
        <taxon>Candidatus Enterocola</taxon>
    </lineage>
</organism>
<proteinExistence type="predicted"/>
<name>A0A9D9EGC0_9BACT</name>
<evidence type="ECO:0000313" key="3">
    <source>
        <dbReference type="Proteomes" id="UP000823637"/>
    </source>
</evidence>
<reference evidence="2" key="2">
    <citation type="journal article" date="2021" name="PeerJ">
        <title>Extensive microbial diversity within the chicken gut microbiome revealed by metagenomics and culture.</title>
        <authorList>
            <person name="Gilroy R."/>
            <person name="Ravi A."/>
            <person name="Getino M."/>
            <person name="Pursley I."/>
            <person name="Horton D.L."/>
            <person name="Alikhan N.F."/>
            <person name="Baker D."/>
            <person name="Gharbi K."/>
            <person name="Hall N."/>
            <person name="Watson M."/>
            <person name="Adriaenssens E.M."/>
            <person name="Foster-Nyarko E."/>
            <person name="Jarju S."/>
            <person name="Secka A."/>
            <person name="Antonio M."/>
            <person name="Oren A."/>
            <person name="Chaudhuri R.R."/>
            <person name="La Ragione R."/>
            <person name="Hildebrand F."/>
            <person name="Pallen M.J."/>
        </authorList>
    </citation>
    <scope>NUCLEOTIDE SEQUENCE</scope>
    <source>
        <strain evidence="2">D3-1215</strain>
    </source>
</reference>
<evidence type="ECO:0000313" key="2">
    <source>
        <dbReference type="EMBL" id="MBO8447402.1"/>
    </source>
</evidence>
<accession>A0A9D9EGC0</accession>
<comment type="caution">
    <text evidence="2">The sequence shown here is derived from an EMBL/GenBank/DDBJ whole genome shotgun (WGS) entry which is preliminary data.</text>
</comment>
<evidence type="ECO:0000256" key="1">
    <source>
        <dbReference type="SAM" id="Coils"/>
    </source>
</evidence>